<organism evidence="2 3">
    <name type="scientific">Tolypocladium capitatum</name>
    <dbReference type="NCBI Taxonomy" id="45235"/>
    <lineage>
        <taxon>Eukaryota</taxon>
        <taxon>Fungi</taxon>
        <taxon>Dikarya</taxon>
        <taxon>Ascomycota</taxon>
        <taxon>Pezizomycotina</taxon>
        <taxon>Sordariomycetes</taxon>
        <taxon>Hypocreomycetidae</taxon>
        <taxon>Hypocreales</taxon>
        <taxon>Ophiocordycipitaceae</taxon>
        <taxon>Tolypocladium</taxon>
    </lineage>
</organism>
<comment type="caution">
    <text evidence="2">The sequence shown here is derived from an EMBL/GenBank/DDBJ whole genome shotgun (WGS) entry which is preliminary data.</text>
</comment>
<dbReference type="Pfam" id="PF12697">
    <property type="entry name" value="Abhydrolase_6"/>
    <property type="match status" value="1"/>
</dbReference>
<dbReference type="SUPFAM" id="SSF53474">
    <property type="entry name" value="alpha/beta-Hydrolases"/>
    <property type="match status" value="1"/>
</dbReference>
<protein>
    <recommendedName>
        <fullName evidence="1">AB hydrolase-1 domain-containing protein</fullName>
    </recommendedName>
</protein>
<dbReference type="Gene3D" id="3.40.50.1820">
    <property type="entry name" value="alpha/beta hydrolase"/>
    <property type="match status" value="1"/>
</dbReference>
<evidence type="ECO:0000313" key="3">
    <source>
        <dbReference type="Proteomes" id="UP000236621"/>
    </source>
</evidence>
<evidence type="ECO:0000259" key="1">
    <source>
        <dbReference type="Pfam" id="PF12697"/>
    </source>
</evidence>
<proteinExistence type="predicted"/>
<gene>
    <name evidence="2" type="ORF">TCAP_06722</name>
</gene>
<dbReference type="InterPro" id="IPR000073">
    <property type="entry name" value="AB_hydrolase_1"/>
</dbReference>
<keyword evidence="3" id="KW-1185">Reference proteome</keyword>
<accession>A0A2K3Q701</accession>
<dbReference type="InterPro" id="IPR029058">
    <property type="entry name" value="AB_hydrolase_fold"/>
</dbReference>
<sequence length="451" mass="50149">AKAVVSSIPPRPKLASVSPIICRHLRACPEQDSMSAFDVIEHVADASHIREFARATAESQDETLRLAVKQYVPKDNRGPVRGDLTVIGAHANGFPKELYEPMWDDFYREAQRRGIRIRAIWTLDAAWQGRSAALNQGKLGNDQASWNDYARDIVHMINAFRMPRPLFAIGHSFGATAVVNAALLHPRLFNGIVLLDPVIDHFNATSAYLTTGPPGLSINRRDVWPSRKAAAESFQRSKFYRTWDPRVLDRWVEHGLRGVSGDDEDGEVTLATTRHQEVFTYMRPSWPAYDADGKTIVHPDRAPDLDDTLNDDVTNYPFYRAEEANTLVRLPNVRPAVLYVIGGTSPMASPELCAARAATTGTGTGGSGGAERGRVKQVTHPGAGHLIALEAPQYCASQAADWAKMELDRWWAEEREFEEWSKKPLVEKETVGDEYRRYLGVPGGRAGRAKI</sequence>
<dbReference type="OrthoDB" id="94039at2759"/>
<feature type="non-terminal residue" evidence="2">
    <location>
        <position position="1"/>
    </location>
</feature>
<dbReference type="Proteomes" id="UP000236621">
    <property type="component" value="Unassembled WGS sequence"/>
</dbReference>
<evidence type="ECO:0000313" key="2">
    <source>
        <dbReference type="EMBL" id="PNY23340.1"/>
    </source>
</evidence>
<reference evidence="2 3" key="1">
    <citation type="submission" date="2017-08" db="EMBL/GenBank/DDBJ databases">
        <title>Harnessing the power of phylogenomics to disentangle the directionality and signatures of interkingdom host jumping in the parasitic fungal genus Tolypocladium.</title>
        <authorList>
            <person name="Quandt C.A."/>
            <person name="Patterson W."/>
            <person name="Spatafora J.W."/>
        </authorList>
    </citation>
    <scope>NUCLEOTIDE SEQUENCE [LARGE SCALE GENOMIC DNA]</scope>
    <source>
        <strain evidence="2 3">CBS 113982</strain>
    </source>
</reference>
<feature type="domain" description="AB hydrolase-1" evidence="1">
    <location>
        <begin position="90"/>
        <end position="396"/>
    </location>
</feature>
<dbReference type="EMBL" id="NRSZ01001108">
    <property type="protein sequence ID" value="PNY23340.1"/>
    <property type="molecule type" value="Genomic_DNA"/>
</dbReference>
<dbReference type="STRING" id="45235.A0A2K3Q701"/>
<name>A0A2K3Q701_9HYPO</name>
<dbReference type="AlphaFoldDB" id="A0A2K3Q701"/>